<dbReference type="Proteomes" id="UP001595548">
    <property type="component" value="Unassembled WGS sequence"/>
</dbReference>
<dbReference type="Pfam" id="PF07277">
    <property type="entry name" value="SapC"/>
    <property type="match status" value="1"/>
</dbReference>
<comment type="caution">
    <text evidence="1">The sequence shown here is derived from an EMBL/GenBank/DDBJ whole genome shotgun (WGS) entry which is preliminary data.</text>
</comment>
<dbReference type="RefSeq" id="WP_382416223.1">
    <property type="nucleotide sequence ID" value="NZ_AP031500.1"/>
</dbReference>
<organism evidence="1 2">
    <name type="scientific">Gilvimarinus japonicus</name>
    <dbReference type="NCBI Taxonomy" id="1796469"/>
    <lineage>
        <taxon>Bacteria</taxon>
        <taxon>Pseudomonadati</taxon>
        <taxon>Pseudomonadota</taxon>
        <taxon>Gammaproteobacteria</taxon>
        <taxon>Cellvibrionales</taxon>
        <taxon>Cellvibrionaceae</taxon>
        <taxon>Gilvimarinus</taxon>
    </lineage>
</organism>
<dbReference type="EMBL" id="JBHRTL010000006">
    <property type="protein sequence ID" value="MFC3155496.1"/>
    <property type="molecule type" value="Genomic_DNA"/>
</dbReference>
<name>A0ABV7HSC4_9GAMM</name>
<evidence type="ECO:0000313" key="2">
    <source>
        <dbReference type="Proteomes" id="UP001595548"/>
    </source>
</evidence>
<keyword evidence="2" id="KW-1185">Reference proteome</keyword>
<proteinExistence type="predicted"/>
<reference evidence="2" key="1">
    <citation type="journal article" date="2019" name="Int. J. Syst. Evol. Microbiol.">
        <title>The Global Catalogue of Microorganisms (GCM) 10K type strain sequencing project: providing services to taxonomists for standard genome sequencing and annotation.</title>
        <authorList>
            <consortium name="The Broad Institute Genomics Platform"/>
            <consortium name="The Broad Institute Genome Sequencing Center for Infectious Disease"/>
            <person name="Wu L."/>
            <person name="Ma J."/>
        </authorList>
    </citation>
    <scope>NUCLEOTIDE SEQUENCE [LARGE SCALE GENOMIC DNA]</scope>
    <source>
        <strain evidence="2">KCTC 52141</strain>
    </source>
</reference>
<protein>
    <submittedName>
        <fullName evidence="1">SapC family protein</fullName>
    </submittedName>
</protein>
<dbReference type="InterPro" id="IPR010836">
    <property type="entry name" value="SapC"/>
</dbReference>
<accession>A0ABV7HSC4</accession>
<evidence type="ECO:0000313" key="1">
    <source>
        <dbReference type="EMBL" id="MFC3155496.1"/>
    </source>
</evidence>
<sequence length="240" mass="26845">MTQPTVLDSATHRDIRVLTQRGAQYGEAVHLVPVIAEELRSLCIDYPVCFTKDDQTGQFGLYALLGFSRGENLYLNGEHWNASYLPLHVRRQPFLVASQQNADEPLRRVAMIDLDSPRVTSGGEKGEAIYNSDGTPTEYFKRMQSLLSTLINGAQATTEFINALRDNNLIEAAKISITLDDGERKNYDGLYTINEQALAELEGETLATFHQRGYLQACHLMLAAIGNINKLIQQKKARRS</sequence>
<gene>
    <name evidence="1" type="ORF">ACFOEB_09830</name>
</gene>